<evidence type="ECO:0000256" key="1">
    <source>
        <dbReference type="SAM" id="Phobius"/>
    </source>
</evidence>
<sequence>MAGLSTLISPFNDHSFNRLLPISEQQPAEIRPTSIEVAWAVTAGLGVRVLCIVLYLFWGRYGLVVESWLRLRISYRVPPKIYHFVDWCNLILYGRPYAERYEQLAFPRVTHPQRVEGT</sequence>
<reference evidence="2 3" key="1">
    <citation type="journal article" date="2019" name="Sci. Rep.">
        <title>Orb-weaving spider Araneus ventricosus genome elucidates the spidroin gene catalogue.</title>
        <authorList>
            <person name="Kono N."/>
            <person name="Nakamura H."/>
            <person name="Ohtoshi R."/>
            <person name="Moran D.A.P."/>
            <person name="Shinohara A."/>
            <person name="Yoshida Y."/>
            <person name="Fujiwara M."/>
            <person name="Mori M."/>
            <person name="Tomita M."/>
            <person name="Arakawa K."/>
        </authorList>
    </citation>
    <scope>NUCLEOTIDE SEQUENCE [LARGE SCALE GENOMIC DNA]</scope>
</reference>
<feature type="transmembrane region" description="Helical" evidence="1">
    <location>
        <begin position="37"/>
        <end position="58"/>
    </location>
</feature>
<keyword evidence="1" id="KW-1133">Transmembrane helix</keyword>
<comment type="caution">
    <text evidence="2">The sequence shown here is derived from an EMBL/GenBank/DDBJ whole genome shotgun (WGS) entry which is preliminary data.</text>
</comment>
<keyword evidence="1" id="KW-0812">Transmembrane</keyword>
<gene>
    <name evidence="2" type="ORF">AVEN_133940_1</name>
</gene>
<keyword evidence="3" id="KW-1185">Reference proteome</keyword>
<dbReference type="Proteomes" id="UP000499080">
    <property type="component" value="Unassembled WGS sequence"/>
</dbReference>
<name>A0A4Y2D3E0_ARAVE</name>
<keyword evidence="1" id="KW-0472">Membrane</keyword>
<dbReference type="EMBL" id="BGPR01000296">
    <property type="protein sequence ID" value="GBM11213.1"/>
    <property type="molecule type" value="Genomic_DNA"/>
</dbReference>
<protein>
    <submittedName>
        <fullName evidence="2">Uncharacterized protein</fullName>
    </submittedName>
</protein>
<accession>A0A4Y2D3E0</accession>
<organism evidence="2 3">
    <name type="scientific">Araneus ventricosus</name>
    <name type="common">Orbweaver spider</name>
    <name type="synonym">Epeira ventricosa</name>
    <dbReference type="NCBI Taxonomy" id="182803"/>
    <lineage>
        <taxon>Eukaryota</taxon>
        <taxon>Metazoa</taxon>
        <taxon>Ecdysozoa</taxon>
        <taxon>Arthropoda</taxon>
        <taxon>Chelicerata</taxon>
        <taxon>Arachnida</taxon>
        <taxon>Araneae</taxon>
        <taxon>Araneomorphae</taxon>
        <taxon>Entelegynae</taxon>
        <taxon>Araneoidea</taxon>
        <taxon>Araneidae</taxon>
        <taxon>Araneus</taxon>
    </lineage>
</organism>
<proteinExistence type="predicted"/>
<dbReference type="AlphaFoldDB" id="A0A4Y2D3E0"/>
<evidence type="ECO:0000313" key="3">
    <source>
        <dbReference type="Proteomes" id="UP000499080"/>
    </source>
</evidence>
<evidence type="ECO:0000313" key="2">
    <source>
        <dbReference type="EMBL" id="GBM11213.1"/>
    </source>
</evidence>